<accession>A0A098LGX1</accession>
<dbReference type="EMBL" id="BBLT01000004">
    <property type="protein sequence ID" value="GAL85283.1"/>
    <property type="molecule type" value="Genomic_DNA"/>
</dbReference>
<sequence>MRGKVLNQGNFELLKSVEGRLLLLINSVIKNEKYFWNVSGDYEYLIQTEGIKEKSGDTTFEVIRTGHFYLIDIIDDPEYPDLPHLYLQDERNNYEDFILPDGLPDLLDTEQEIITTGNIVDQEELDTFVYNYELIEKNR</sequence>
<comment type="caution">
    <text evidence="1">The sequence shown here is derived from an EMBL/GenBank/DDBJ whole genome shotgun (WGS) entry which is preliminary data.</text>
</comment>
<name>A0A098LGX1_9BACT</name>
<dbReference type="Proteomes" id="UP000030185">
    <property type="component" value="Unassembled WGS sequence"/>
</dbReference>
<gene>
    <name evidence="1" type="ORF">MYP_2512</name>
</gene>
<evidence type="ECO:0000313" key="2">
    <source>
        <dbReference type="Proteomes" id="UP000030185"/>
    </source>
</evidence>
<protein>
    <submittedName>
        <fullName evidence="1">Uncharacterized protein</fullName>
    </submittedName>
</protein>
<evidence type="ECO:0000313" key="1">
    <source>
        <dbReference type="EMBL" id="GAL85283.1"/>
    </source>
</evidence>
<dbReference type="RefSeq" id="WP_045463559.1">
    <property type="nucleotide sequence ID" value="NZ_BBLT01000004.1"/>
</dbReference>
<keyword evidence="2" id="KW-1185">Reference proteome</keyword>
<dbReference type="OrthoDB" id="1494397at2"/>
<dbReference type="AlphaFoldDB" id="A0A098LGX1"/>
<reference evidence="1 2" key="1">
    <citation type="submission" date="2014-09" db="EMBL/GenBank/DDBJ databases">
        <title>Sporocytophaga myxococcoides PG-01 genome sequencing.</title>
        <authorList>
            <person name="Liu L."/>
            <person name="Gao P.J."/>
            <person name="Chen G.J."/>
            <person name="Wang L.S."/>
        </authorList>
    </citation>
    <scope>NUCLEOTIDE SEQUENCE [LARGE SCALE GENOMIC DNA]</scope>
    <source>
        <strain evidence="1 2">PG-01</strain>
    </source>
</reference>
<organism evidence="1 2">
    <name type="scientific">Sporocytophaga myxococcoides</name>
    <dbReference type="NCBI Taxonomy" id="153721"/>
    <lineage>
        <taxon>Bacteria</taxon>
        <taxon>Pseudomonadati</taxon>
        <taxon>Bacteroidota</taxon>
        <taxon>Cytophagia</taxon>
        <taxon>Cytophagales</taxon>
        <taxon>Cytophagaceae</taxon>
        <taxon>Sporocytophaga</taxon>
    </lineage>
</organism>
<dbReference type="STRING" id="153721.MYP_2512"/>
<proteinExistence type="predicted"/>